<dbReference type="Proteomes" id="UP000268014">
    <property type="component" value="Unassembled WGS sequence"/>
</dbReference>
<evidence type="ECO:0000313" key="2">
    <source>
        <dbReference type="Proteomes" id="UP000268014"/>
    </source>
</evidence>
<keyword evidence="2" id="KW-1185">Reference proteome</keyword>
<dbReference type="EMBL" id="UZAF01017183">
    <property type="protein sequence ID" value="VDO38859.1"/>
    <property type="molecule type" value="Genomic_DNA"/>
</dbReference>
<dbReference type="WBParaSite" id="HPLM_0000997201-mRNA-1">
    <property type="protein sequence ID" value="HPLM_0000997201-mRNA-1"/>
    <property type="gene ID" value="HPLM_0000997201"/>
</dbReference>
<gene>
    <name evidence="1" type="ORF">HPLM_LOCUS9964</name>
</gene>
<reference evidence="3" key="1">
    <citation type="submission" date="2017-02" db="UniProtKB">
        <authorList>
            <consortium name="WormBaseParasite"/>
        </authorList>
    </citation>
    <scope>IDENTIFICATION</scope>
</reference>
<proteinExistence type="predicted"/>
<reference evidence="1 2" key="2">
    <citation type="submission" date="2018-11" db="EMBL/GenBank/DDBJ databases">
        <authorList>
            <consortium name="Pathogen Informatics"/>
        </authorList>
    </citation>
    <scope>NUCLEOTIDE SEQUENCE [LARGE SCALE GENOMIC DNA]</scope>
    <source>
        <strain evidence="1 2">MHpl1</strain>
    </source>
</reference>
<protein>
    <submittedName>
        <fullName evidence="3">HEPN_Swt1 domain-containing protein</fullName>
    </submittedName>
</protein>
<sequence length="140" mass="16027">MCPRSYEEGHNKIWHTVKNVRNIYAHVDPRTTAAAWMGVVEVLAGLARGFKATIFDAYETIDTEKPQRYPAMSLGSNPSRSDERFHPRLCARFLNQVRKVAFISLLLPSLSNQDSQMRCYDIKETSVVRLEAQLSKERVV</sequence>
<organism evidence="3">
    <name type="scientific">Haemonchus placei</name>
    <name type="common">Barber's pole worm</name>
    <dbReference type="NCBI Taxonomy" id="6290"/>
    <lineage>
        <taxon>Eukaryota</taxon>
        <taxon>Metazoa</taxon>
        <taxon>Ecdysozoa</taxon>
        <taxon>Nematoda</taxon>
        <taxon>Chromadorea</taxon>
        <taxon>Rhabditida</taxon>
        <taxon>Rhabditina</taxon>
        <taxon>Rhabditomorpha</taxon>
        <taxon>Strongyloidea</taxon>
        <taxon>Trichostrongylidae</taxon>
        <taxon>Haemonchus</taxon>
    </lineage>
</organism>
<name>A0A0N4WGM5_HAEPC</name>
<dbReference type="AlphaFoldDB" id="A0A0N4WGM5"/>
<evidence type="ECO:0000313" key="1">
    <source>
        <dbReference type="EMBL" id="VDO38859.1"/>
    </source>
</evidence>
<evidence type="ECO:0000313" key="3">
    <source>
        <dbReference type="WBParaSite" id="HPLM_0000997201-mRNA-1"/>
    </source>
</evidence>
<accession>A0A0N4WGM5</accession>